<evidence type="ECO:0000313" key="6">
    <source>
        <dbReference type="EMBL" id="KAJ8961969.1"/>
    </source>
</evidence>
<name>A0ABQ9IRS4_9CUCU</name>
<evidence type="ECO:0000256" key="1">
    <source>
        <dbReference type="ARBA" id="ARBA00004170"/>
    </source>
</evidence>
<evidence type="ECO:0000256" key="3">
    <source>
        <dbReference type="ARBA" id="ARBA00022448"/>
    </source>
</evidence>
<evidence type="ECO:0000256" key="5">
    <source>
        <dbReference type="ARBA" id="ARBA00023136"/>
    </source>
</evidence>
<dbReference type="Gene3D" id="1.25.40.660">
    <property type="entry name" value="Vacuolar protein sorting-associated protein 35, helical subcomplex Vps35-C"/>
    <property type="match status" value="2"/>
</dbReference>
<keyword evidence="4" id="KW-0653">Protein transport</keyword>
<proteinExistence type="inferred from homology"/>
<comment type="subcellular location">
    <subcellularLocation>
        <location evidence="1">Membrane</location>
        <topology evidence="1">Peripheral membrane protein</topology>
    </subcellularLocation>
</comment>
<keyword evidence="3" id="KW-0813">Transport</keyword>
<keyword evidence="7" id="KW-1185">Reference proteome</keyword>
<gene>
    <name evidence="6" type="ORF">NQ317_000888</name>
</gene>
<comment type="similarity">
    <text evidence="2">Belongs to the VPS35 family.</text>
</comment>
<protein>
    <submittedName>
        <fullName evidence="6">Uncharacterized protein</fullName>
    </submittedName>
</protein>
<dbReference type="InterPro" id="IPR005378">
    <property type="entry name" value="Vps35"/>
</dbReference>
<organism evidence="6 7">
    <name type="scientific">Molorchus minor</name>
    <dbReference type="NCBI Taxonomy" id="1323400"/>
    <lineage>
        <taxon>Eukaryota</taxon>
        <taxon>Metazoa</taxon>
        <taxon>Ecdysozoa</taxon>
        <taxon>Arthropoda</taxon>
        <taxon>Hexapoda</taxon>
        <taxon>Insecta</taxon>
        <taxon>Pterygota</taxon>
        <taxon>Neoptera</taxon>
        <taxon>Endopterygota</taxon>
        <taxon>Coleoptera</taxon>
        <taxon>Polyphaga</taxon>
        <taxon>Cucujiformia</taxon>
        <taxon>Chrysomeloidea</taxon>
        <taxon>Cerambycidae</taxon>
        <taxon>Lamiinae</taxon>
        <taxon>Monochamini</taxon>
        <taxon>Molorchus</taxon>
    </lineage>
</organism>
<evidence type="ECO:0000256" key="2">
    <source>
        <dbReference type="ARBA" id="ARBA00006536"/>
    </source>
</evidence>
<keyword evidence="5" id="KW-0472">Membrane</keyword>
<dbReference type="PANTHER" id="PTHR11099">
    <property type="entry name" value="VACUOLAR SORTING PROTEIN 35"/>
    <property type="match status" value="1"/>
</dbReference>
<sequence length="383" mass="43290">MEELAEEQCLLARFAHQLRSNVPDDQYLILTAARKILVTGGPLRIKYTLPPLIFQSYQLAYKYKDTKDGKWEKKCTKIFQFCHQTITALVKAELALPLRLFLQGALAIDQIDETSATQLAAITLIVGTLEQISCFSEENSGSLAHPNVLAASKLLKKPDQCRGSLLAPIYSGAESLASNREETHDGKRVVECLKKGLRIAKQCMDISNDQIDVELLNQLIKKIRDELANLENSDEADQITKHFNNTLAHLKLRMESPDGDRDVYRGIQLNPEDSTDTVEESSIVVDPKPVIVVLYGALFLRRTDELRCKYLENDFKDIILEENFGFITLYKKSVSVSLVNLTSVKYGCQFWQSKIVKMNRTAYKALNFILAVVDSEKSCYIFP</sequence>
<evidence type="ECO:0000313" key="7">
    <source>
        <dbReference type="Proteomes" id="UP001162164"/>
    </source>
</evidence>
<dbReference type="InterPro" id="IPR042491">
    <property type="entry name" value="Vps35_C"/>
</dbReference>
<dbReference type="Pfam" id="PF03635">
    <property type="entry name" value="Vps35"/>
    <property type="match status" value="2"/>
</dbReference>
<dbReference type="EMBL" id="JAPWTJ010003121">
    <property type="protein sequence ID" value="KAJ8961969.1"/>
    <property type="molecule type" value="Genomic_DNA"/>
</dbReference>
<dbReference type="Proteomes" id="UP001162164">
    <property type="component" value="Unassembled WGS sequence"/>
</dbReference>
<comment type="caution">
    <text evidence="6">The sequence shown here is derived from an EMBL/GenBank/DDBJ whole genome shotgun (WGS) entry which is preliminary data.</text>
</comment>
<evidence type="ECO:0000256" key="4">
    <source>
        <dbReference type="ARBA" id="ARBA00022927"/>
    </source>
</evidence>
<accession>A0ABQ9IRS4</accession>
<reference evidence="6" key="1">
    <citation type="journal article" date="2023" name="Insect Mol. Biol.">
        <title>Genome sequencing provides insights into the evolution of gene families encoding plant cell wall-degrading enzymes in longhorned beetles.</title>
        <authorList>
            <person name="Shin N.R."/>
            <person name="Okamura Y."/>
            <person name="Kirsch R."/>
            <person name="Pauchet Y."/>
        </authorList>
    </citation>
    <scope>NUCLEOTIDE SEQUENCE</scope>
    <source>
        <strain evidence="6">MMC_N1</strain>
    </source>
</reference>
<dbReference type="PANTHER" id="PTHR11099:SF0">
    <property type="entry name" value="VACUOLAR PROTEIN SORTING-ASSOCIATED PROTEIN 35"/>
    <property type="match status" value="1"/>
</dbReference>